<dbReference type="Proteomes" id="UP000230069">
    <property type="component" value="Unassembled WGS sequence"/>
</dbReference>
<dbReference type="Pfam" id="PF14392">
    <property type="entry name" value="zf-CCHC_4"/>
    <property type="match status" value="1"/>
</dbReference>
<feature type="domain" description="Zinc knuckle CX2CX4HX4C" evidence="2">
    <location>
        <begin position="138"/>
        <end position="181"/>
    </location>
</feature>
<dbReference type="InterPro" id="IPR025836">
    <property type="entry name" value="Zn_knuckle_CX2CX4HX4C"/>
</dbReference>
<dbReference type="InParanoid" id="A0A2G5E4C2"/>
<dbReference type="PANTHER" id="PTHR31286">
    <property type="entry name" value="GLYCINE-RICH CELL WALL STRUCTURAL PROTEIN 1.8-LIKE"/>
    <property type="match status" value="1"/>
</dbReference>
<dbReference type="Pfam" id="PF14111">
    <property type="entry name" value="DUF4283"/>
    <property type="match status" value="1"/>
</dbReference>
<sequence>MYVVYSTPTVILDDLEDNVPAEWKFILLGKFYAPKFVDSEVIKKELISDWEILKDVEIIPLASGVFKVIFEILREKRKVLKNGPWSIQGYVFSVQPWFANFQLKDYPFEWIRLWIQVFGLPLERNRPFSRVQVLFHLQNPLLVERSVRSDNKVFTVKFKYERLPVFCYFCGVIGHNYRICTK</sequence>
<dbReference type="STRING" id="218851.A0A2G5E4C2"/>
<gene>
    <name evidence="3" type="ORF">AQUCO_01200084v1</name>
</gene>
<evidence type="ECO:0000313" key="4">
    <source>
        <dbReference type="Proteomes" id="UP000230069"/>
    </source>
</evidence>
<accession>A0A2G5E4C2</accession>
<evidence type="ECO:0000313" key="3">
    <source>
        <dbReference type="EMBL" id="PIA50632.1"/>
    </source>
</evidence>
<evidence type="ECO:0000259" key="2">
    <source>
        <dbReference type="Pfam" id="PF14392"/>
    </source>
</evidence>
<evidence type="ECO:0000259" key="1">
    <source>
        <dbReference type="Pfam" id="PF14111"/>
    </source>
</evidence>
<reference evidence="3 4" key="1">
    <citation type="submission" date="2017-09" db="EMBL/GenBank/DDBJ databases">
        <title>WGS assembly of Aquilegia coerulea Goldsmith.</title>
        <authorList>
            <person name="Hodges S."/>
            <person name="Kramer E."/>
            <person name="Nordborg M."/>
            <person name="Tomkins J."/>
            <person name="Borevitz J."/>
            <person name="Derieg N."/>
            <person name="Yan J."/>
            <person name="Mihaltcheva S."/>
            <person name="Hayes R.D."/>
            <person name="Rokhsar D."/>
        </authorList>
    </citation>
    <scope>NUCLEOTIDE SEQUENCE [LARGE SCALE GENOMIC DNA]</scope>
    <source>
        <strain evidence="4">cv. Goldsmith</strain>
    </source>
</reference>
<protein>
    <recommendedName>
        <fullName evidence="5">CCHC-type domain-containing protein</fullName>
    </recommendedName>
</protein>
<evidence type="ECO:0008006" key="5">
    <source>
        <dbReference type="Google" id="ProtNLM"/>
    </source>
</evidence>
<organism evidence="3 4">
    <name type="scientific">Aquilegia coerulea</name>
    <name type="common">Rocky mountain columbine</name>
    <dbReference type="NCBI Taxonomy" id="218851"/>
    <lineage>
        <taxon>Eukaryota</taxon>
        <taxon>Viridiplantae</taxon>
        <taxon>Streptophyta</taxon>
        <taxon>Embryophyta</taxon>
        <taxon>Tracheophyta</taxon>
        <taxon>Spermatophyta</taxon>
        <taxon>Magnoliopsida</taxon>
        <taxon>Ranunculales</taxon>
        <taxon>Ranunculaceae</taxon>
        <taxon>Thalictroideae</taxon>
        <taxon>Aquilegia</taxon>
    </lineage>
</organism>
<keyword evidence="4" id="KW-1185">Reference proteome</keyword>
<dbReference type="AlphaFoldDB" id="A0A2G5E4C2"/>
<dbReference type="EMBL" id="KZ305029">
    <property type="protein sequence ID" value="PIA50632.1"/>
    <property type="molecule type" value="Genomic_DNA"/>
</dbReference>
<feature type="domain" description="DUF4283" evidence="1">
    <location>
        <begin position="21"/>
        <end position="103"/>
    </location>
</feature>
<dbReference type="PANTHER" id="PTHR31286:SF180">
    <property type="entry name" value="OS10G0362600 PROTEIN"/>
    <property type="match status" value="1"/>
</dbReference>
<dbReference type="InterPro" id="IPR025558">
    <property type="entry name" value="DUF4283"/>
</dbReference>
<name>A0A2G5E4C2_AQUCA</name>
<proteinExistence type="predicted"/>
<dbReference type="InterPro" id="IPR040256">
    <property type="entry name" value="At4g02000-like"/>
</dbReference>
<dbReference type="OrthoDB" id="1938170at2759"/>